<organism evidence="1 2">
    <name type="scientific">Laccaria amethystina LaAM-08-1</name>
    <dbReference type="NCBI Taxonomy" id="1095629"/>
    <lineage>
        <taxon>Eukaryota</taxon>
        <taxon>Fungi</taxon>
        <taxon>Dikarya</taxon>
        <taxon>Basidiomycota</taxon>
        <taxon>Agaricomycotina</taxon>
        <taxon>Agaricomycetes</taxon>
        <taxon>Agaricomycetidae</taxon>
        <taxon>Agaricales</taxon>
        <taxon>Agaricineae</taxon>
        <taxon>Hydnangiaceae</taxon>
        <taxon>Laccaria</taxon>
    </lineage>
</organism>
<sequence length="57" mass="5992">MTGNDAGHDDVDDVAAETVGMRPGLRKKQRVSCWCVKARKPLSSPGGTVRGASTAYS</sequence>
<accession>A0A0C9WNC7</accession>
<evidence type="ECO:0000313" key="2">
    <source>
        <dbReference type="Proteomes" id="UP000054477"/>
    </source>
</evidence>
<name>A0A0C9WNC7_9AGAR</name>
<protein>
    <submittedName>
        <fullName evidence="1">Uncharacterized protein</fullName>
    </submittedName>
</protein>
<dbReference type="HOGENOM" id="CLU_2996835_0_0_1"/>
<dbReference type="Proteomes" id="UP000054477">
    <property type="component" value="Unassembled WGS sequence"/>
</dbReference>
<proteinExistence type="predicted"/>
<keyword evidence="2" id="KW-1185">Reference proteome</keyword>
<dbReference type="AlphaFoldDB" id="A0A0C9WNC7"/>
<gene>
    <name evidence="1" type="ORF">K443DRAFT_467838</name>
</gene>
<reference evidence="1 2" key="1">
    <citation type="submission" date="2014-04" db="EMBL/GenBank/DDBJ databases">
        <authorList>
            <consortium name="DOE Joint Genome Institute"/>
            <person name="Kuo A."/>
            <person name="Kohler A."/>
            <person name="Nagy L.G."/>
            <person name="Floudas D."/>
            <person name="Copeland A."/>
            <person name="Barry K.W."/>
            <person name="Cichocki N."/>
            <person name="Veneault-Fourrey C."/>
            <person name="LaButti K."/>
            <person name="Lindquist E.A."/>
            <person name="Lipzen A."/>
            <person name="Lundell T."/>
            <person name="Morin E."/>
            <person name="Murat C."/>
            <person name="Sun H."/>
            <person name="Tunlid A."/>
            <person name="Henrissat B."/>
            <person name="Grigoriev I.V."/>
            <person name="Hibbett D.S."/>
            <person name="Martin F."/>
            <person name="Nordberg H.P."/>
            <person name="Cantor M.N."/>
            <person name="Hua S.X."/>
        </authorList>
    </citation>
    <scope>NUCLEOTIDE SEQUENCE [LARGE SCALE GENOMIC DNA]</scope>
    <source>
        <strain evidence="1 2">LaAM-08-1</strain>
    </source>
</reference>
<dbReference type="EMBL" id="KN838961">
    <property type="protein sequence ID" value="KIJ91845.1"/>
    <property type="molecule type" value="Genomic_DNA"/>
</dbReference>
<reference evidence="2" key="2">
    <citation type="submission" date="2015-01" db="EMBL/GenBank/DDBJ databases">
        <title>Evolutionary Origins and Diversification of the Mycorrhizal Mutualists.</title>
        <authorList>
            <consortium name="DOE Joint Genome Institute"/>
            <consortium name="Mycorrhizal Genomics Consortium"/>
            <person name="Kohler A."/>
            <person name="Kuo A."/>
            <person name="Nagy L.G."/>
            <person name="Floudas D."/>
            <person name="Copeland A."/>
            <person name="Barry K.W."/>
            <person name="Cichocki N."/>
            <person name="Veneault-Fourrey C."/>
            <person name="LaButti K."/>
            <person name="Lindquist E.A."/>
            <person name="Lipzen A."/>
            <person name="Lundell T."/>
            <person name="Morin E."/>
            <person name="Murat C."/>
            <person name="Riley R."/>
            <person name="Ohm R."/>
            <person name="Sun H."/>
            <person name="Tunlid A."/>
            <person name="Henrissat B."/>
            <person name="Grigoriev I.V."/>
            <person name="Hibbett D.S."/>
            <person name="Martin F."/>
        </authorList>
    </citation>
    <scope>NUCLEOTIDE SEQUENCE [LARGE SCALE GENOMIC DNA]</scope>
    <source>
        <strain evidence="2">LaAM-08-1</strain>
    </source>
</reference>
<evidence type="ECO:0000313" key="1">
    <source>
        <dbReference type="EMBL" id="KIJ91845.1"/>
    </source>
</evidence>